<evidence type="ECO:0000256" key="3">
    <source>
        <dbReference type="ARBA" id="ARBA00023204"/>
    </source>
</evidence>
<gene>
    <name evidence="5" type="ORF">METZ01_LOCUS56105</name>
</gene>
<dbReference type="AlphaFoldDB" id="A0A381SIU2"/>
<dbReference type="GO" id="GO:0008725">
    <property type="term" value="F:DNA-3-methyladenine glycosylase activity"/>
    <property type="evidence" value="ECO:0007669"/>
    <property type="project" value="TreeGrafter"/>
</dbReference>
<organism evidence="5">
    <name type="scientific">marine metagenome</name>
    <dbReference type="NCBI Taxonomy" id="408172"/>
    <lineage>
        <taxon>unclassified sequences</taxon>
        <taxon>metagenomes</taxon>
        <taxon>ecological metagenomes</taxon>
    </lineage>
</organism>
<dbReference type="PANTHER" id="PTHR43003">
    <property type="entry name" value="DNA-3-METHYLADENINE GLYCOSYLASE"/>
    <property type="match status" value="1"/>
</dbReference>
<evidence type="ECO:0000259" key="4">
    <source>
        <dbReference type="SMART" id="SM00478"/>
    </source>
</evidence>
<dbReference type="Gene3D" id="1.10.1670.40">
    <property type="match status" value="1"/>
</dbReference>
<dbReference type="SMART" id="SM00478">
    <property type="entry name" value="ENDO3c"/>
    <property type="match status" value="1"/>
</dbReference>
<evidence type="ECO:0000256" key="2">
    <source>
        <dbReference type="ARBA" id="ARBA00022763"/>
    </source>
</evidence>
<dbReference type="InterPro" id="IPR051912">
    <property type="entry name" value="Alkylbase_DNA_Glycosylase/TA"/>
</dbReference>
<reference evidence="5" key="1">
    <citation type="submission" date="2018-05" db="EMBL/GenBank/DDBJ databases">
        <authorList>
            <person name="Lanie J.A."/>
            <person name="Ng W.-L."/>
            <person name="Kazmierczak K.M."/>
            <person name="Andrzejewski T.M."/>
            <person name="Davidsen T.M."/>
            <person name="Wayne K.J."/>
            <person name="Tettelin H."/>
            <person name="Glass J.I."/>
            <person name="Rusch D."/>
            <person name="Podicherti R."/>
            <person name="Tsui H.-C.T."/>
            <person name="Winkler M.E."/>
        </authorList>
    </citation>
    <scope>NUCLEOTIDE SEQUENCE</scope>
</reference>
<evidence type="ECO:0000256" key="1">
    <source>
        <dbReference type="ARBA" id="ARBA00010817"/>
    </source>
</evidence>
<dbReference type="GO" id="GO:0006285">
    <property type="term" value="P:base-excision repair, AP site formation"/>
    <property type="evidence" value="ECO:0007669"/>
    <property type="project" value="TreeGrafter"/>
</dbReference>
<evidence type="ECO:0000313" key="5">
    <source>
        <dbReference type="EMBL" id="SVA03251.1"/>
    </source>
</evidence>
<sequence length="186" mass="21496">MARLIKSHKGHLTTRNDVFFSLCKSIISQQISVAAASSIFSRFNKVCKKKIKPSIVSKLSTNKIKACGLSKQKAKGIKCLANDILSKKFDPKKIKKMHDEEAIEYLSQLKQIGRWSAEMILMFTFNRPNIWPILDLGLQKAISKNYKKKYLPPRSFVEKLHKKFSPMCTIAVWYLWRSIDNDPIQY</sequence>
<proteinExistence type="inferred from homology"/>
<keyword evidence="2" id="KW-0227">DNA damage</keyword>
<dbReference type="CDD" id="cd00056">
    <property type="entry name" value="ENDO3c"/>
    <property type="match status" value="1"/>
</dbReference>
<dbReference type="Gene3D" id="1.10.340.30">
    <property type="entry name" value="Hypothetical protein, domain 2"/>
    <property type="match status" value="1"/>
</dbReference>
<accession>A0A381SIU2</accession>
<dbReference type="GO" id="GO:0032131">
    <property type="term" value="F:alkylated DNA binding"/>
    <property type="evidence" value="ECO:0007669"/>
    <property type="project" value="TreeGrafter"/>
</dbReference>
<keyword evidence="3" id="KW-0234">DNA repair</keyword>
<dbReference type="FunFam" id="1.10.340.30:FF:000004">
    <property type="entry name" value="DNA-3-methyladenine glycosylase II"/>
    <property type="match status" value="1"/>
</dbReference>
<feature type="domain" description="HhH-GPD" evidence="4">
    <location>
        <begin position="27"/>
        <end position="180"/>
    </location>
</feature>
<dbReference type="GO" id="GO:0043916">
    <property type="term" value="F:DNA-7-methylguanine glycosylase activity"/>
    <property type="evidence" value="ECO:0007669"/>
    <property type="project" value="TreeGrafter"/>
</dbReference>
<dbReference type="PANTHER" id="PTHR43003:SF5">
    <property type="entry name" value="DNA-3-METHYLADENINE GLYCOSYLASE"/>
    <property type="match status" value="1"/>
</dbReference>
<dbReference type="SUPFAM" id="SSF48150">
    <property type="entry name" value="DNA-glycosylase"/>
    <property type="match status" value="1"/>
</dbReference>
<dbReference type="InterPro" id="IPR003265">
    <property type="entry name" value="HhH-GPD_domain"/>
</dbReference>
<dbReference type="InterPro" id="IPR011257">
    <property type="entry name" value="DNA_glycosylase"/>
</dbReference>
<comment type="similarity">
    <text evidence="1">Belongs to the alkylbase DNA glycosidase AlkA family.</text>
</comment>
<name>A0A381SIU2_9ZZZZ</name>
<protein>
    <recommendedName>
        <fullName evidence="4">HhH-GPD domain-containing protein</fullName>
    </recommendedName>
</protein>
<dbReference type="EMBL" id="UINC01003087">
    <property type="protein sequence ID" value="SVA03251.1"/>
    <property type="molecule type" value="Genomic_DNA"/>
</dbReference>
<dbReference type="GO" id="GO:0005737">
    <property type="term" value="C:cytoplasm"/>
    <property type="evidence" value="ECO:0007669"/>
    <property type="project" value="TreeGrafter"/>
</dbReference>
<dbReference type="Pfam" id="PF00730">
    <property type="entry name" value="HhH-GPD"/>
    <property type="match status" value="1"/>
</dbReference>
<dbReference type="GO" id="GO:0006307">
    <property type="term" value="P:DNA alkylation repair"/>
    <property type="evidence" value="ECO:0007669"/>
    <property type="project" value="TreeGrafter"/>
</dbReference>
<dbReference type="GO" id="GO:0032993">
    <property type="term" value="C:protein-DNA complex"/>
    <property type="evidence" value="ECO:0007669"/>
    <property type="project" value="TreeGrafter"/>
</dbReference>